<comment type="caution">
    <text evidence="2">The sequence shown here is derived from an EMBL/GenBank/DDBJ whole genome shotgun (WGS) entry which is preliminary data.</text>
</comment>
<dbReference type="PANTHER" id="PTHR16130">
    <property type="entry name" value="LYSOSOMAL COBALAMIN TRANSPORTER-RELATED"/>
    <property type="match status" value="1"/>
</dbReference>
<dbReference type="EMBL" id="JAHRIO010030491">
    <property type="protein sequence ID" value="MEQ2167937.1"/>
    <property type="molecule type" value="Genomic_DNA"/>
</dbReference>
<dbReference type="Proteomes" id="UP001476798">
    <property type="component" value="Unassembled WGS sequence"/>
</dbReference>
<sequence>MSVMPLNLIKGTRSVAYERLENTEDIDEVEHQIENLKSKCKDGRPLSSKDRRNLQELEGKLQVLRRRGRHLDIAERNCCSKVGIALRPVKVSLHYEIGSCSQM</sequence>
<protein>
    <submittedName>
        <fullName evidence="2">Lysosomal cobalamin transporter</fullName>
    </submittedName>
</protein>
<feature type="coiled-coil region" evidence="1">
    <location>
        <begin position="19"/>
        <end position="67"/>
    </location>
</feature>
<keyword evidence="1" id="KW-0175">Coiled coil</keyword>
<gene>
    <name evidence="2" type="primary">LMBRD1_2</name>
    <name evidence="2" type="ORF">GOODEAATRI_009175</name>
</gene>
<evidence type="ECO:0000313" key="2">
    <source>
        <dbReference type="EMBL" id="MEQ2167937.1"/>
    </source>
</evidence>
<name>A0ABV0NCE8_9TELE</name>
<evidence type="ECO:0000313" key="3">
    <source>
        <dbReference type="Proteomes" id="UP001476798"/>
    </source>
</evidence>
<keyword evidence="3" id="KW-1185">Reference proteome</keyword>
<reference evidence="2 3" key="1">
    <citation type="submission" date="2021-06" db="EMBL/GenBank/DDBJ databases">
        <authorList>
            <person name="Palmer J.M."/>
        </authorList>
    </citation>
    <scope>NUCLEOTIDE SEQUENCE [LARGE SCALE GENOMIC DNA]</scope>
    <source>
        <strain evidence="2 3">GA_2019</strain>
        <tissue evidence="2">Muscle</tissue>
    </source>
</reference>
<proteinExistence type="predicted"/>
<evidence type="ECO:0000256" key="1">
    <source>
        <dbReference type="SAM" id="Coils"/>
    </source>
</evidence>
<dbReference type="PANTHER" id="PTHR16130:SF2">
    <property type="entry name" value="LYSOSOMAL COBALAMIN TRANSPORT ESCORT PROTEIN LMBD1"/>
    <property type="match status" value="1"/>
</dbReference>
<dbReference type="InterPro" id="IPR050854">
    <property type="entry name" value="LMBD1_LysCbl_Transport"/>
</dbReference>
<accession>A0ABV0NCE8</accession>
<organism evidence="2 3">
    <name type="scientific">Goodea atripinnis</name>
    <dbReference type="NCBI Taxonomy" id="208336"/>
    <lineage>
        <taxon>Eukaryota</taxon>
        <taxon>Metazoa</taxon>
        <taxon>Chordata</taxon>
        <taxon>Craniata</taxon>
        <taxon>Vertebrata</taxon>
        <taxon>Euteleostomi</taxon>
        <taxon>Actinopterygii</taxon>
        <taxon>Neopterygii</taxon>
        <taxon>Teleostei</taxon>
        <taxon>Neoteleostei</taxon>
        <taxon>Acanthomorphata</taxon>
        <taxon>Ovalentaria</taxon>
        <taxon>Atherinomorphae</taxon>
        <taxon>Cyprinodontiformes</taxon>
        <taxon>Goodeidae</taxon>
        <taxon>Goodea</taxon>
    </lineage>
</organism>